<evidence type="ECO:0000313" key="3">
    <source>
        <dbReference type="EMBL" id="GMH83085.1"/>
    </source>
</evidence>
<gene>
    <name evidence="3" type="ORF">TrST_g8021</name>
</gene>
<organism evidence="3 4">
    <name type="scientific">Triparma strigata</name>
    <dbReference type="NCBI Taxonomy" id="1606541"/>
    <lineage>
        <taxon>Eukaryota</taxon>
        <taxon>Sar</taxon>
        <taxon>Stramenopiles</taxon>
        <taxon>Ochrophyta</taxon>
        <taxon>Bolidophyceae</taxon>
        <taxon>Parmales</taxon>
        <taxon>Triparmaceae</taxon>
        <taxon>Triparma</taxon>
    </lineage>
</organism>
<keyword evidence="4" id="KW-1185">Reference proteome</keyword>
<name>A0A9W7B7X0_9STRA</name>
<evidence type="ECO:0000256" key="2">
    <source>
        <dbReference type="ARBA" id="ARBA00022737"/>
    </source>
</evidence>
<dbReference type="InterPro" id="IPR050216">
    <property type="entry name" value="LRR_domain-containing"/>
</dbReference>
<dbReference type="SMART" id="SM00369">
    <property type="entry name" value="LRR_TYP"/>
    <property type="match status" value="3"/>
</dbReference>
<dbReference type="AlphaFoldDB" id="A0A9W7B7X0"/>
<protein>
    <submittedName>
        <fullName evidence="3">Uncharacterized protein</fullName>
    </submittedName>
</protein>
<comment type="caution">
    <text evidence="3">The sequence shown here is derived from an EMBL/GenBank/DDBJ whole genome shotgun (WGS) entry which is preliminary data.</text>
</comment>
<dbReference type="PANTHER" id="PTHR48051:SF1">
    <property type="entry name" value="RAS SUPPRESSOR PROTEIN 1"/>
    <property type="match status" value="1"/>
</dbReference>
<dbReference type="OrthoDB" id="1394818at2759"/>
<evidence type="ECO:0000313" key="4">
    <source>
        <dbReference type="Proteomes" id="UP001165085"/>
    </source>
</evidence>
<keyword evidence="2" id="KW-0677">Repeat</keyword>
<keyword evidence="1" id="KW-0433">Leucine-rich repeat</keyword>
<sequence>MALSSCPRYEQAKRTRVLHLNDSGLTSIPPPVLNLSMITRLDLSYNNLAELTPDIQLMVNLENLWLNGNPLNAIPSEMQHCRKLKVLDLRDTLVEAIPREIGRLKNLFNIDLRGTPLCEELDPFKGSTEELLGYLEVKDKRTNIAIEMEDNLLAAKYLETADMVEGGIIVSALVKAVCAQFPEMDELKNCARNADRLFPDRYASPVELRKLFHQNPSDGPAMKRKKWRVIAERISEKEAVKLKVSYVKLRRENEMVKLSADMELKISAIYYDNHDPTDIEGWLKSIYSCFTPQNYVDEGRKDCPDLEDIKFIIQHATRIFPTVPTDITGPLIRKSMLDLQQKLTEDREKCVKGIISSISAIYSDREPPQVVKLARGVARLFERDRFATEKELEDLKKISADASLLFPAEFDSADPKSIKKQFRQRELAAQAQLAAGR</sequence>
<dbReference type="InterPro" id="IPR032675">
    <property type="entry name" value="LRR_dom_sf"/>
</dbReference>
<dbReference type="InterPro" id="IPR003591">
    <property type="entry name" value="Leu-rich_rpt_typical-subtyp"/>
</dbReference>
<dbReference type="EMBL" id="BRXY01000278">
    <property type="protein sequence ID" value="GMH83085.1"/>
    <property type="molecule type" value="Genomic_DNA"/>
</dbReference>
<dbReference type="Gene3D" id="3.80.10.10">
    <property type="entry name" value="Ribonuclease Inhibitor"/>
    <property type="match status" value="1"/>
</dbReference>
<accession>A0A9W7B7X0</accession>
<proteinExistence type="predicted"/>
<evidence type="ECO:0000256" key="1">
    <source>
        <dbReference type="ARBA" id="ARBA00022614"/>
    </source>
</evidence>
<dbReference type="GO" id="GO:0005737">
    <property type="term" value="C:cytoplasm"/>
    <property type="evidence" value="ECO:0007669"/>
    <property type="project" value="TreeGrafter"/>
</dbReference>
<dbReference type="PANTHER" id="PTHR48051">
    <property type="match status" value="1"/>
</dbReference>
<dbReference type="Proteomes" id="UP001165085">
    <property type="component" value="Unassembled WGS sequence"/>
</dbReference>
<dbReference type="SUPFAM" id="SSF52058">
    <property type="entry name" value="L domain-like"/>
    <property type="match status" value="1"/>
</dbReference>
<reference evidence="4" key="1">
    <citation type="journal article" date="2023" name="Commun. Biol.">
        <title>Genome analysis of Parmales, the sister group of diatoms, reveals the evolutionary specialization of diatoms from phago-mixotrophs to photoautotrophs.</title>
        <authorList>
            <person name="Ban H."/>
            <person name="Sato S."/>
            <person name="Yoshikawa S."/>
            <person name="Yamada K."/>
            <person name="Nakamura Y."/>
            <person name="Ichinomiya M."/>
            <person name="Sato N."/>
            <person name="Blanc-Mathieu R."/>
            <person name="Endo H."/>
            <person name="Kuwata A."/>
            <person name="Ogata H."/>
        </authorList>
    </citation>
    <scope>NUCLEOTIDE SEQUENCE [LARGE SCALE GENOMIC DNA]</scope>
    <source>
        <strain evidence="4">NIES 3701</strain>
    </source>
</reference>